<dbReference type="RefSeq" id="WP_066236572.1">
    <property type="nucleotide sequence ID" value="NZ_LRFC01000001.1"/>
</dbReference>
<dbReference type="Proteomes" id="UP000076567">
    <property type="component" value="Unassembled WGS sequence"/>
</dbReference>
<dbReference type="Gene3D" id="3.40.190.10">
    <property type="entry name" value="Periplasmic binding protein-like II"/>
    <property type="match status" value="2"/>
</dbReference>
<keyword evidence="3" id="KW-1185">Reference proteome</keyword>
<evidence type="ECO:0000313" key="2">
    <source>
        <dbReference type="EMBL" id="KZE69195.1"/>
    </source>
</evidence>
<sequence>MKKWFTWALMAVLIISLFSGCSGSDEKKAEAKKTKDGKVVVDFWTFWGSETRRPIIEKIIDDYNASQDKVFVKHTFLPWGDIWTKNLAAIAAGNPPDVIINDINAVGHRAKNDQAENLSKYIKDDSFKENFYPELWKTVEYKGDPYAVPFNTDTRLLFYNKTAFKEAGLDPNKPPQTWEELESYAEKLDKKSGKKYDRIGFYPLWGSFGADSWMMNADNGQSYIDENGDVKIATKEKVKALNWIKGYNDRIGVEQVNAFKADFGSEQSNPFIAGKVAMMVDVATFYTQIRDYGKDMEFGVAPVPAVSEGEKNWSAGGGFVAEIPKGSNSPKEAYDFIKYLTGTEAQTYWAAQNFDNVANKEAAEKALSELKGTDKEVYQAAVDNMEVTKLFPVPVDAPDYQSKINPMIDAVLLGQRKASDALKDAQKSVEGSIQK</sequence>
<name>A0A165P6Z9_9BACL</name>
<protein>
    <submittedName>
        <fullName evidence="2">ABC transporter substrate-binding protein</fullName>
    </submittedName>
</protein>
<feature type="signal peptide" evidence="1">
    <location>
        <begin position="1"/>
        <end position="24"/>
    </location>
</feature>
<dbReference type="PANTHER" id="PTHR43649:SF12">
    <property type="entry name" value="DIACETYLCHITOBIOSE BINDING PROTEIN DASA"/>
    <property type="match status" value="1"/>
</dbReference>
<evidence type="ECO:0000313" key="3">
    <source>
        <dbReference type="Proteomes" id="UP000076567"/>
    </source>
</evidence>
<proteinExistence type="predicted"/>
<keyword evidence="1" id="KW-0732">Signal</keyword>
<dbReference type="Pfam" id="PF01547">
    <property type="entry name" value="SBP_bac_1"/>
    <property type="match status" value="1"/>
</dbReference>
<dbReference type="EMBL" id="LRFC01000001">
    <property type="protein sequence ID" value="KZE69195.1"/>
    <property type="molecule type" value="Genomic_DNA"/>
</dbReference>
<dbReference type="PANTHER" id="PTHR43649">
    <property type="entry name" value="ARABINOSE-BINDING PROTEIN-RELATED"/>
    <property type="match status" value="1"/>
</dbReference>
<dbReference type="InterPro" id="IPR006059">
    <property type="entry name" value="SBP"/>
</dbReference>
<evidence type="ECO:0000256" key="1">
    <source>
        <dbReference type="SAM" id="SignalP"/>
    </source>
</evidence>
<dbReference type="SUPFAM" id="SSF53850">
    <property type="entry name" value="Periplasmic binding protein-like II"/>
    <property type="match status" value="1"/>
</dbReference>
<gene>
    <name evidence="2" type="ORF">AWM68_02705</name>
</gene>
<dbReference type="OrthoDB" id="9795467at2"/>
<feature type="chain" id="PRO_5007863723" evidence="1">
    <location>
        <begin position="25"/>
        <end position="435"/>
    </location>
</feature>
<dbReference type="PROSITE" id="PS51257">
    <property type="entry name" value="PROKAR_LIPOPROTEIN"/>
    <property type="match status" value="1"/>
</dbReference>
<dbReference type="CDD" id="cd14748">
    <property type="entry name" value="PBP2_UgpB"/>
    <property type="match status" value="1"/>
</dbReference>
<organism evidence="2 3">
    <name type="scientific">Fictibacillus phosphorivorans</name>
    <dbReference type="NCBI Taxonomy" id="1221500"/>
    <lineage>
        <taxon>Bacteria</taxon>
        <taxon>Bacillati</taxon>
        <taxon>Bacillota</taxon>
        <taxon>Bacilli</taxon>
        <taxon>Bacillales</taxon>
        <taxon>Fictibacillaceae</taxon>
        <taxon>Fictibacillus</taxon>
    </lineage>
</organism>
<comment type="caution">
    <text evidence="2">The sequence shown here is derived from an EMBL/GenBank/DDBJ whole genome shotgun (WGS) entry which is preliminary data.</text>
</comment>
<dbReference type="InterPro" id="IPR050490">
    <property type="entry name" value="Bact_solute-bd_prot1"/>
</dbReference>
<accession>A0A165P6Z9</accession>
<reference evidence="3" key="1">
    <citation type="submission" date="2016-01" db="EMBL/GenBank/DDBJ databases">
        <title>Draft genome of Chromobacterium sp. F49.</title>
        <authorList>
            <person name="Hong K.W."/>
        </authorList>
    </citation>
    <scope>NUCLEOTIDE SEQUENCE [LARGE SCALE GENOMIC DNA]</scope>
    <source>
        <strain evidence="3">P7IIIA</strain>
    </source>
</reference>
<dbReference type="AlphaFoldDB" id="A0A165P6Z9"/>